<evidence type="ECO:0000256" key="1">
    <source>
        <dbReference type="SAM" id="Coils"/>
    </source>
</evidence>
<name>A0A1C7NAW8_9FUNG</name>
<dbReference type="InParanoid" id="A0A1C7NAW8"/>
<evidence type="ECO:0000313" key="4">
    <source>
        <dbReference type="Proteomes" id="UP000093000"/>
    </source>
</evidence>
<sequence>MVTTNKLSNNKKVLQAQVTRLTNEIEELYLEKEESKKNVLHFMQEADLARQEAKRALETLDQSTVLSSAWTRISNLDDTCLTQLLTLLDHHAVDEWAQLRSDHVSLQSTLDQTRDEVHATRVALEEETKRANLMKKRWQNAEYQLEKAEHIIDSNKMTQEKEIRQEYQSKLNQSEQSQLHWKNQCEKLISQNALYEEQTKASKAKEIHLMLVNKTLKQEIRKLNREERELVNLEYLRNVILKFLERKNTRAQLVPILSTLLQCSQEDQTRLFQLTQNTITS</sequence>
<keyword evidence="1" id="KW-0175">Coiled coil</keyword>
<evidence type="ECO:0000259" key="2">
    <source>
        <dbReference type="PROSITE" id="PS50913"/>
    </source>
</evidence>
<comment type="caution">
    <text evidence="3">The sequence shown here is derived from an EMBL/GenBank/DDBJ whole genome shotgun (WGS) entry which is preliminary data.</text>
</comment>
<feature type="coiled-coil region" evidence="1">
    <location>
        <begin position="4"/>
        <end position="63"/>
    </location>
</feature>
<evidence type="ECO:0000313" key="3">
    <source>
        <dbReference type="EMBL" id="OBZ86265.1"/>
    </source>
</evidence>
<dbReference type="Pfam" id="PF01465">
    <property type="entry name" value="GRIP"/>
    <property type="match status" value="1"/>
</dbReference>
<organism evidence="3 4">
    <name type="scientific">Choanephora cucurbitarum</name>
    <dbReference type="NCBI Taxonomy" id="101091"/>
    <lineage>
        <taxon>Eukaryota</taxon>
        <taxon>Fungi</taxon>
        <taxon>Fungi incertae sedis</taxon>
        <taxon>Mucoromycota</taxon>
        <taxon>Mucoromycotina</taxon>
        <taxon>Mucoromycetes</taxon>
        <taxon>Mucorales</taxon>
        <taxon>Mucorineae</taxon>
        <taxon>Choanephoraceae</taxon>
        <taxon>Choanephoroideae</taxon>
        <taxon>Choanephora</taxon>
    </lineage>
</organism>
<dbReference type="Proteomes" id="UP000093000">
    <property type="component" value="Unassembled WGS sequence"/>
</dbReference>
<feature type="domain" description="GRIP" evidence="2">
    <location>
        <begin position="226"/>
        <end position="274"/>
    </location>
</feature>
<dbReference type="PROSITE" id="PS50913">
    <property type="entry name" value="GRIP"/>
    <property type="match status" value="1"/>
</dbReference>
<dbReference type="InterPro" id="IPR000237">
    <property type="entry name" value="GRIP_dom"/>
</dbReference>
<dbReference type="EMBL" id="LUGH01000314">
    <property type="protein sequence ID" value="OBZ86265.1"/>
    <property type="molecule type" value="Genomic_DNA"/>
</dbReference>
<proteinExistence type="predicted"/>
<protein>
    <recommendedName>
        <fullName evidence="2">GRIP domain-containing protein</fullName>
    </recommendedName>
</protein>
<accession>A0A1C7NAW8</accession>
<gene>
    <name evidence="3" type="ORF">A0J61_05683</name>
</gene>
<dbReference type="OrthoDB" id="1926336at2759"/>
<dbReference type="AlphaFoldDB" id="A0A1C7NAW8"/>
<dbReference type="STRING" id="101091.A0A1C7NAW8"/>
<feature type="coiled-coil region" evidence="1">
    <location>
        <begin position="209"/>
        <end position="236"/>
    </location>
</feature>
<reference evidence="3 4" key="1">
    <citation type="submission" date="2016-03" db="EMBL/GenBank/DDBJ databases">
        <title>Choanephora cucurbitarum.</title>
        <authorList>
            <person name="Min B."/>
            <person name="Park H."/>
            <person name="Park J.-H."/>
            <person name="Shin H.-D."/>
            <person name="Choi I.-G."/>
        </authorList>
    </citation>
    <scope>NUCLEOTIDE SEQUENCE [LARGE SCALE GENOMIC DNA]</scope>
    <source>
        <strain evidence="3 4">KUS-F28377</strain>
    </source>
</reference>
<keyword evidence="4" id="KW-1185">Reference proteome</keyword>
<dbReference type="SMART" id="SM00755">
    <property type="entry name" value="Grip"/>
    <property type="match status" value="1"/>
</dbReference>